<comment type="caution">
    <text evidence="1">The sequence shown here is derived from an EMBL/GenBank/DDBJ whole genome shotgun (WGS) entry which is preliminary data.</text>
</comment>
<dbReference type="AlphaFoldDB" id="A0A0V0RBA0"/>
<proteinExistence type="predicted"/>
<dbReference type="OrthoDB" id="10430217at2759"/>
<sequence length="59" mass="6815">LKPEMFHVQKLEVSSSIGRELLMGELIMYWKWTENEGKSTCPKQRNIAQNLAFSTNTSL</sequence>
<reference evidence="1 2" key="1">
    <citation type="submission" date="2015-01" db="EMBL/GenBank/DDBJ databases">
        <title>Evolution of Trichinella species and genotypes.</title>
        <authorList>
            <person name="Korhonen P.K."/>
            <person name="Edoardo P."/>
            <person name="Giuseppe L.R."/>
            <person name="Gasser R.B."/>
        </authorList>
    </citation>
    <scope>NUCLEOTIDE SEQUENCE [LARGE SCALE GENOMIC DNA]</scope>
    <source>
        <strain evidence="1">ISS37</strain>
    </source>
</reference>
<accession>A0A0V0RBA0</accession>
<dbReference type="EMBL" id="JYDL01001474">
    <property type="protein sequence ID" value="KRX11758.1"/>
    <property type="molecule type" value="Genomic_DNA"/>
</dbReference>
<gene>
    <name evidence="1" type="ORF">T07_12135</name>
</gene>
<name>A0A0V0RBA0_9BILA</name>
<evidence type="ECO:0000313" key="2">
    <source>
        <dbReference type="Proteomes" id="UP000054630"/>
    </source>
</evidence>
<keyword evidence="2" id="KW-1185">Reference proteome</keyword>
<dbReference type="Proteomes" id="UP000054630">
    <property type="component" value="Unassembled WGS sequence"/>
</dbReference>
<feature type="non-terminal residue" evidence="1">
    <location>
        <position position="1"/>
    </location>
</feature>
<evidence type="ECO:0000313" key="1">
    <source>
        <dbReference type="EMBL" id="KRX11758.1"/>
    </source>
</evidence>
<protein>
    <submittedName>
        <fullName evidence="1">Uncharacterized protein</fullName>
    </submittedName>
</protein>
<organism evidence="1 2">
    <name type="scientific">Trichinella nelsoni</name>
    <dbReference type="NCBI Taxonomy" id="6336"/>
    <lineage>
        <taxon>Eukaryota</taxon>
        <taxon>Metazoa</taxon>
        <taxon>Ecdysozoa</taxon>
        <taxon>Nematoda</taxon>
        <taxon>Enoplea</taxon>
        <taxon>Dorylaimia</taxon>
        <taxon>Trichinellida</taxon>
        <taxon>Trichinellidae</taxon>
        <taxon>Trichinella</taxon>
    </lineage>
</organism>